<dbReference type="InterPro" id="IPR036397">
    <property type="entry name" value="RNaseH_sf"/>
</dbReference>
<dbReference type="GO" id="GO:0003676">
    <property type="term" value="F:nucleic acid binding"/>
    <property type="evidence" value="ECO:0007669"/>
    <property type="project" value="InterPro"/>
</dbReference>
<reference evidence="4" key="1">
    <citation type="journal article" date="2017" name="Front. Plant Sci.">
        <title>Climate Clever Clovers: New Paradigm to Reduce the Environmental Footprint of Ruminants by Breeding Low Methanogenic Forages Utilizing Haplotype Variation.</title>
        <authorList>
            <person name="Kaur P."/>
            <person name="Appels R."/>
            <person name="Bayer P.E."/>
            <person name="Keeble-Gagnere G."/>
            <person name="Wang J."/>
            <person name="Hirakawa H."/>
            <person name="Shirasawa K."/>
            <person name="Vercoe P."/>
            <person name="Stefanova K."/>
            <person name="Durmic Z."/>
            <person name="Nichols P."/>
            <person name="Revell C."/>
            <person name="Isobe S.N."/>
            <person name="Edwards D."/>
            <person name="Erskine W."/>
        </authorList>
    </citation>
    <scope>NUCLEOTIDE SEQUENCE [LARGE SCALE GENOMIC DNA]</scope>
    <source>
        <strain evidence="4">cv. Daliak</strain>
    </source>
</reference>
<dbReference type="GO" id="GO:0004523">
    <property type="term" value="F:RNA-DNA hybrid ribonuclease activity"/>
    <property type="evidence" value="ECO:0007669"/>
    <property type="project" value="InterPro"/>
</dbReference>
<gene>
    <name evidence="3" type="ORF">TSUD_293210</name>
</gene>
<evidence type="ECO:0000313" key="4">
    <source>
        <dbReference type="Proteomes" id="UP000242715"/>
    </source>
</evidence>
<name>A0A2Z6NB24_TRISU</name>
<dbReference type="InterPro" id="IPR000477">
    <property type="entry name" value="RT_dom"/>
</dbReference>
<dbReference type="CDD" id="cd06222">
    <property type="entry name" value="RNase_H_like"/>
    <property type="match status" value="1"/>
</dbReference>
<proteinExistence type="predicted"/>
<feature type="domain" description="Reverse transcriptase" evidence="1">
    <location>
        <begin position="179"/>
        <end position="291"/>
    </location>
</feature>
<protein>
    <recommendedName>
        <fullName evidence="5">Reverse transcriptase domain-containing protein</fullName>
    </recommendedName>
</protein>
<keyword evidence="4" id="KW-1185">Reference proteome</keyword>
<evidence type="ECO:0000259" key="2">
    <source>
        <dbReference type="Pfam" id="PF13456"/>
    </source>
</evidence>
<dbReference type="PANTHER" id="PTHR33116">
    <property type="entry name" value="REVERSE TRANSCRIPTASE ZINC-BINDING DOMAIN-CONTAINING PROTEIN-RELATED-RELATED"/>
    <property type="match status" value="1"/>
</dbReference>
<dbReference type="AlphaFoldDB" id="A0A2Z6NB24"/>
<feature type="domain" description="RNase H type-1" evidence="2">
    <location>
        <begin position="605"/>
        <end position="706"/>
    </location>
</feature>
<dbReference type="PANTHER" id="PTHR33116:SF86">
    <property type="entry name" value="REVERSE TRANSCRIPTASE DOMAIN-CONTAINING PROTEIN"/>
    <property type="match status" value="1"/>
</dbReference>
<organism evidence="3 4">
    <name type="scientific">Trifolium subterraneum</name>
    <name type="common">Subterranean clover</name>
    <dbReference type="NCBI Taxonomy" id="3900"/>
    <lineage>
        <taxon>Eukaryota</taxon>
        <taxon>Viridiplantae</taxon>
        <taxon>Streptophyta</taxon>
        <taxon>Embryophyta</taxon>
        <taxon>Tracheophyta</taxon>
        <taxon>Spermatophyta</taxon>
        <taxon>Magnoliopsida</taxon>
        <taxon>eudicotyledons</taxon>
        <taxon>Gunneridae</taxon>
        <taxon>Pentapetalae</taxon>
        <taxon>rosids</taxon>
        <taxon>fabids</taxon>
        <taxon>Fabales</taxon>
        <taxon>Fabaceae</taxon>
        <taxon>Papilionoideae</taxon>
        <taxon>50 kb inversion clade</taxon>
        <taxon>NPAAA clade</taxon>
        <taxon>Hologalegina</taxon>
        <taxon>IRL clade</taxon>
        <taxon>Trifolieae</taxon>
        <taxon>Trifolium</taxon>
    </lineage>
</organism>
<dbReference type="InterPro" id="IPR002156">
    <property type="entry name" value="RNaseH_domain"/>
</dbReference>
<dbReference type="InterPro" id="IPR012337">
    <property type="entry name" value="RNaseH-like_sf"/>
</dbReference>
<evidence type="ECO:0000313" key="3">
    <source>
        <dbReference type="EMBL" id="GAU28869.1"/>
    </source>
</evidence>
<dbReference type="Gene3D" id="3.30.420.10">
    <property type="entry name" value="Ribonuclease H-like superfamily/Ribonuclease H"/>
    <property type="match status" value="1"/>
</dbReference>
<evidence type="ECO:0008006" key="5">
    <source>
        <dbReference type="Google" id="ProtNLM"/>
    </source>
</evidence>
<dbReference type="OrthoDB" id="1730053at2759"/>
<dbReference type="Proteomes" id="UP000242715">
    <property type="component" value="Unassembled WGS sequence"/>
</dbReference>
<evidence type="ECO:0000259" key="1">
    <source>
        <dbReference type="Pfam" id="PF00078"/>
    </source>
</evidence>
<dbReference type="CDD" id="cd01650">
    <property type="entry name" value="RT_nLTR_like"/>
    <property type="match status" value="1"/>
</dbReference>
<dbReference type="InterPro" id="IPR044730">
    <property type="entry name" value="RNase_H-like_dom_plant"/>
</dbReference>
<accession>A0A2Z6NB24</accession>
<dbReference type="SUPFAM" id="SSF53098">
    <property type="entry name" value="Ribonuclease H-like"/>
    <property type="match status" value="1"/>
</dbReference>
<dbReference type="Pfam" id="PF00078">
    <property type="entry name" value="RVT_1"/>
    <property type="match status" value="1"/>
</dbReference>
<dbReference type="Pfam" id="PF13456">
    <property type="entry name" value="RVT_3"/>
    <property type="match status" value="1"/>
</dbReference>
<dbReference type="EMBL" id="DF973382">
    <property type="protein sequence ID" value="GAU28869.1"/>
    <property type="molecule type" value="Genomic_DNA"/>
</dbReference>
<sequence length="748" mass="86921">MQDIIEKEKELDELLQCKELWWSQRSRAMWLKHGDKNTSYFHQKANQRRRRRRNKIDHICDNDGVPHYEPTKIEEIMVNHFKTLFETQNTNHIHKTVEVIRNSISQEHYNHLAEDFTEEVAEAIKNMKGLVAPGPDGLPTLFYHTYWDIIKKEVTSGVLNVLNHKGDPTPYNQTYICLIPKKKNPSLPSDFRLISLCNVMLKIITKTIANRLKVFLPEVINQSAFISDRLTTDNTLVAYEILHYFNQSSSKKGFLGIKTDMAKTYDRVEWKFLQITLETMGFPQNLTNTIMNSQTDRRIHVVKIAHGAPEVSHLLFADDSLLFCRATTQEATEIQNIIVDYQEASGQLVNMAKSEIVFSKYVPHHTKDEIGHTLPMNRVEHFSKYLGMPTHVGRSKRQVFDYVQDCVWKKIKGWKAQHLSFAGRSTLINVVAQEIPTYEMSCFLLPSYLWSQICKHKNKGELGFRKSRAFNEALLAKQGWKCVTQPNSMTTQILKAKYYPKKSFLEAEVGNKNVSYTWRFEQIVQIPIVHLSSPDEFSWPSIKDGIYTVKSGYQEIQEWKENPNVPSTSNKPHDNRVWKKPWKIKLSPKYTHLIWRILQDALPREDGSWVGAATKVVRGLTEVIKAEAMGVVEAINEASHFQQGPVIIETDNETIVKAIRKRKYPRLLWGHLARLIRDLLDEKPHLSVQWINRRKNNIAHMLANWAEREPNKKWSTSLPPHIEEAFAQAVLRVHSQYSRVQIYIYSKS</sequence>